<protein>
    <submittedName>
        <fullName evidence="1">Uncharacterized protein</fullName>
    </submittedName>
</protein>
<evidence type="ECO:0000313" key="2">
    <source>
        <dbReference type="Proteomes" id="UP000030147"/>
    </source>
</evidence>
<accession>A0A0A2TGM6</accession>
<gene>
    <name evidence="1" type="ORF">N782_01045</name>
</gene>
<dbReference type="Proteomes" id="UP000030147">
    <property type="component" value="Unassembled WGS sequence"/>
</dbReference>
<dbReference type="EMBL" id="AVBF01000001">
    <property type="protein sequence ID" value="KGP74724.1"/>
    <property type="molecule type" value="Genomic_DNA"/>
</dbReference>
<dbReference type="STRING" id="1385514.N782_01045"/>
<reference evidence="1 2" key="1">
    <citation type="journal article" date="2015" name="Stand. Genomic Sci.">
        <title>High quality draft genome sequence of the moderately halophilic bacterium Pontibacillus yanchengensis Y32(T) and comparison among Pontibacillus genomes.</title>
        <authorList>
            <person name="Huang J."/>
            <person name="Qiao Z.X."/>
            <person name="Tang J.W."/>
            <person name="Wang G."/>
        </authorList>
    </citation>
    <scope>NUCLEOTIDE SEQUENCE [LARGE SCALE GENOMIC DNA]</scope>
    <source>
        <strain evidence="1 2">Y32</strain>
    </source>
</reference>
<proteinExistence type="predicted"/>
<dbReference type="AlphaFoldDB" id="A0A0A2TGM6"/>
<sequence length="60" mass="6359">MRGQVPHPIRVGAGGIGTRDLSLRPTGVEQVCCAWVVSGAGGGGCEQIFQFRSKIFDLRS</sequence>
<organism evidence="1 2">
    <name type="scientific">Pontibacillus yanchengensis Y32</name>
    <dbReference type="NCBI Taxonomy" id="1385514"/>
    <lineage>
        <taxon>Bacteria</taxon>
        <taxon>Bacillati</taxon>
        <taxon>Bacillota</taxon>
        <taxon>Bacilli</taxon>
        <taxon>Bacillales</taxon>
        <taxon>Bacillaceae</taxon>
        <taxon>Pontibacillus</taxon>
    </lineage>
</organism>
<comment type="caution">
    <text evidence="1">The sequence shown here is derived from an EMBL/GenBank/DDBJ whole genome shotgun (WGS) entry which is preliminary data.</text>
</comment>
<name>A0A0A2TGM6_9BACI</name>
<evidence type="ECO:0000313" key="1">
    <source>
        <dbReference type="EMBL" id="KGP74724.1"/>
    </source>
</evidence>
<keyword evidence="2" id="KW-1185">Reference proteome</keyword>